<protein>
    <submittedName>
        <fullName evidence="3">Antirepressor regulating drug resistance protein</fullName>
    </submittedName>
</protein>
<dbReference type="InterPro" id="IPR052173">
    <property type="entry name" value="Beta-lactam_resp_regulator"/>
</dbReference>
<dbReference type="RefSeq" id="WP_014256640.1">
    <property type="nucleotide sequence ID" value="NC_016627.1"/>
</dbReference>
<dbReference type="eggNOG" id="COG4219">
    <property type="taxonomic scope" value="Bacteria"/>
</dbReference>
<proteinExistence type="predicted"/>
<evidence type="ECO:0000256" key="1">
    <source>
        <dbReference type="SAM" id="Phobius"/>
    </source>
</evidence>
<accession>G8M008</accession>
<dbReference type="STRING" id="720554.Clocl_3654"/>
<feature type="transmembrane region" description="Helical" evidence="1">
    <location>
        <begin position="289"/>
        <end position="308"/>
    </location>
</feature>
<dbReference type="Pfam" id="PF05569">
    <property type="entry name" value="Peptidase_M56"/>
    <property type="match status" value="1"/>
</dbReference>
<dbReference type="PANTHER" id="PTHR34978:SF3">
    <property type="entry name" value="SLR0241 PROTEIN"/>
    <property type="match status" value="1"/>
</dbReference>
<keyword evidence="1" id="KW-0472">Membrane</keyword>
<dbReference type="AlphaFoldDB" id="G8M008"/>
<dbReference type="KEGG" id="ccl:Clocl_3654"/>
<dbReference type="Proteomes" id="UP000005435">
    <property type="component" value="Chromosome"/>
</dbReference>
<reference evidence="3 4" key="2">
    <citation type="journal article" date="2012" name="Stand. Genomic Sci.">
        <title>Complete Genome Sequence of Clostridium clariflavum DSM 19732.</title>
        <authorList>
            <person name="Izquierdo J.A."/>
            <person name="Goodwin L."/>
            <person name="Davenport K.W."/>
            <person name="Teshima H."/>
            <person name="Bruce D."/>
            <person name="Detter C."/>
            <person name="Tapia R."/>
            <person name="Han S."/>
            <person name="Land M."/>
            <person name="Hauser L."/>
            <person name="Jeffries C.D."/>
            <person name="Han J."/>
            <person name="Pitluck S."/>
            <person name="Nolan M."/>
            <person name="Chen A."/>
            <person name="Huntemann M."/>
            <person name="Mavromatis K."/>
            <person name="Mikhailova N."/>
            <person name="Liolios K."/>
            <person name="Woyke T."/>
            <person name="Lynd L.R."/>
        </authorList>
    </citation>
    <scope>NUCLEOTIDE SEQUENCE [LARGE SCALE GENOMIC DNA]</scope>
    <source>
        <strain evidence="4">DSM 19732 / NBRC 101661 / EBR45</strain>
    </source>
</reference>
<feature type="domain" description="Peptidase M56" evidence="2">
    <location>
        <begin position="7"/>
        <end position="280"/>
    </location>
</feature>
<evidence type="ECO:0000313" key="3">
    <source>
        <dbReference type="EMBL" id="AEV70115.1"/>
    </source>
</evidence>
<feature type="transmembrane region" description="Helical" evidence="1">
    <location>
        <begin position="35"/>
        <end position="54"/>
    </location>
</feature>
<feature type="transmembrane region" description="Helical" evidence="1">
    <location>
        <begin position="115"/>
        <end position="136"/>
    </location>
</feature>
<keyword evidence="4" id="KW-1185">Reference proteome</keyword>
<reference evidence="4" key="1">
    <citation type="submission" date="2011-12" db="EMBL/GenBank/DDBJ databases">
        <title>Complete sequence of Clostridium clariflavum DSM 19732.</title>
        <authorList>
            <consortium name="US DOE Joint Genome Institute"/>
            <person name="Lucas S."/>
            <person name="Han J."/>
            <person name="Lapidus A."/>
            <person name="Cheng J.-F."/>
            <person name="Goodwin L."/>
            <person name="Pitluck S."/>
            <person name="Peters L."/>
            <person name="Teshima H."/>
            <person name="Detter J.C."/>
            <person name="Han C."/>
            <person name="Tapia R."/>
            <person name="Land M."/>
            <person name="Hauser L."/>
            <person name="Kyrpides N."/>
            <person name="Ivanova N."/>
            <person name="Pagani I."/>
            <person name="Kitzmiller T."/>
            <person name="Lynd L."/>
            <person name="Izquierdo J."/>
            <person name="Woyke T."/>
        </authorList>
    </citation>
    <scope>NUCLEOTIDE SEQUENCE [LARGE SCALE GENOMIC DNA]</scope>
    <source>
        <strain evidence="4">DSM 19732 / NBRC 101661 / EBR45</strain>
    </source>
</reference>
<dbReference type="HOGENOM" id="CLU_013716_0_0_9"/>
<dbReference type="EMBL" id="CP003065">
    <property type="protein sequence ID" value="AEV70115.1"/>
    <property type="molecule type" value="Genomic_DNA"/>
</dbReference>
<dbReference type="PANTHER" id="PTHR34978">
    <property type="entry name" value="POSSIBLE SENSOR-TRANSDUCER PROTEIN BLAR"/>
    <property type="match status" value="1"/>
</dbReference>
<evidence type="ECO:0000259" key="2">
    <source>
        <dbReference type="Pfam" id="PF05569"/>
    </source>
</evidence>
<dbReference type="InterPro" id="IPR008756">
    <property type="entry name" value="Peptidase_M56"/>
</dbReference>
<sequence length="873" mass="99143" precursor="true">MSELFLAVLNMSLTASYVILFVMIVRLLLKKAPKVISYVLWSVVAFRLIIPFSFESMFSLIPRNTNAVPIPHDIIYQQSPQINSGIEVVDSFVSQSLPAPTVEASVNPLQIYMEIGAYIWILGIMVLLIYSLVSVLQLKRQLKSAQLIKKNIYEAKNLKTPFVLGLINPKIYLPVGLSKEEQNYILIHEQTHIHRKDHIIKTLAFLIVSIHWFNPLVWIAFILMSTDMELSCDERVLKVMNEDIKKPYANSLLSLATGRHILNGSPLAFGEGNVKGRIKNVLNYKKPRFWIIFFSIIIVVTIGIGLVANPKSTASFNGSSYRVKEILYQAPMYSFSYTLDTAPQYCISSDYVFYSKQSSDEDWVMHGGLDPYKISRQELYTLFNSPSDNVHEAINKIKLIYRVDTDDDNKTFYLVMQLKNGDVLLALGYDNEEIHHIRWLFRLEKISDINGEVADRNSNANDINNDDQITSFAWEFINKDIANFELNPGVNIIDSKITRIELIETFDNLADAPIDVYALEYRLLPEDLSKVVLAGGMQVDEEGWLKETSSMGSPLLVVSRNSASAEFIGTLWTVGVKENGGLEPSIKELLKVKDENEIAKFVEENLAIIMSSPKQASNPYAYIQAHQEEYENIKKLGGEKALQYMLSQFESGNAEGLRGHIMMQLCKELLGMRNNVTDETLTPQEWYDALSIRQEVKLPDFEYDGSDPIEKLVYATEIEKNSQPQRGFTIVAPKIFGSYEEDELLKVFVTTFSATYKLYGNVLDEVGGSVVPSAITYKKDNSGNYVLEKYEQAKDGADWQPSIKKFCTMPVSEKEIPGLADKIIDHYGNRDDIRTLHWENLFKHLKANGIKDATLFNSRGEIEFSMSKPQYIN</sequence>
<keyword evidence="1" id="KW-1133">Transmembrane helix</keyword>
<gene>
    <name evidence="3" type="ordered locus">Clocl_3654</name>
</gene>
<evidence type="ECO:0000313" key="4">
    <source>
        <dbReference type="Proteomes" id="UP000005435"/>
    </source>
</evidence>
<feature type="transmembrane region" description="Helical" evidence="1">
    <location>
        <begin position="6"/>
        <end position="28"/>
    </location>
</feature>
<keyword evidence="1" id="KW-0812">Transmembrane</keyword>
<name>G8M008_ACECE</name>
<organism evidence="3 4">
    <name type="scientific">Acetivibrio clariflavus (strain DSM 19732 / NBRC 101661 / EBR45)</name>
    <name type="common">Clostridium clariflavum</name>
    <dbReference type="NCBI Taxonomy" id="720554"/>
    <lineage>
        <taxon>Bacteria</taxon>
        <taxon>Bacillati</taxon>
        <taxon>Bacillota</taxon>
        <taxon>Clostridia</taxon>
        <taxon>Eubacteriales</taxon>
        <taxon>Oscillospiraceae</taxon>
        <taxon>Acetivibrio</taxon>
    </lineage>
</organism>
<dbReference type="CDD" id="cd07341">
    <property type="entry name" value="M56_BlaR1_MecR1_like"/>
    <property type="match status" value="1"/>
</dbReference>